<dbReference type="RefSeq" id="WP_273913939.1">
    <property type="nucleotide sequence ID" value="NZ_JAMDGX010000120.1"/>
</dbReference>
<gene>
    <name evidence="1" type="ORF">M5G11_23320</name>
</gene>
<comment type="caution">
    <text evidence="1">The sequence shown here is derived from an EMBL/GenBank/DDBJ whole genome shotgun (WGS) entry which is preliminary data.</text>
</comment>
<sequence length="149" mass="16716">MKIAQPKLILNPYEWLPGYGESKVSFRSVGADVILDVEYERDALGADGSEVVLNLRREIVFKFVRAFIRLPFPGSALFEFDGDSSKFGLGELTEFADSELVGASLEAWRSVPGSELLRIRHFSIQFLSENIAFHILAEDVFLSDEQLIS</sequence>
<accession>A0ABT5NZ50</accession>
<evidence type="ECO:0000313" key="2">
    <source>
        <dbReference type="Proteomes" id="UP001148203"/>
    </source>
</evidence>
<name>A0ABT5NZ50_9PSED</name>
<keyword evidence="2" id="KW-1185">Reference proteome</keyword>
<dbReference type="Proteomes" id="UP001148203">
    <property type="component" value="Unassembled WGS sequence"/>
</dbReference>
<evidence type="ECO:0000313" key="1">
    <source>
        <dbReference type="EMBL" id="MDD0993461.1"/>
    </source>
</evidence>
<dbReference type="EMBL" id="JAMDGY010000093">
    <property type="protein sequence ID" value="MDD0993461.1"/>
    <property type="molecule type" value="Genomic_DNA"/>
</dbReference>
<organism evidence="1 2">
    <name type="scientific">Pseudomonas fontis</name>
    <dbReference type="NCBI Taxonomy" id="2942633"/>
    <lineage>
        <taxon>Bacteria</taxon>
        <taxon>Pseudomonadati</taxon>
        <taxon>Pseudomonadota</taxon>
        <taxon>Gammaproteobacteria</taxon>
        <taxon>Pseudomonadales</taxon>
        <taxon>Pseudomonadaceae</taxon>
        <taxon>Pseudomonas</taxon>
    </lineage>
</organism>
<reference evidence="1 2" key="1">
    <citation type="submission" date="2022-05" db="EMBL/GenBank/DDBJ databases">
        <title>Novel Pseudomonas spp. Isolated from a Rainbow Trout Aquaculture Facility.</title>
        <authorList>
            <person name="Testerman T."/>
            <person name="Graf J."/>
        </authorList>
    </citation>
    <scope>NUCLEOTIDE SEQUENCE [LARGE SCALE GENOMIC DNA]</scope>
    <source>
        <strain evidence="1 2">ID681</strain>
    </source>
</reference>
<proteinExistence type="predicted"/>
<protein>
    <submittedName>
        <fullName evidence="1">Uncharacterized protein</fullName>
    </submittedName>
</protein>